<comment type="caution">
    <text evidence="1">The sequence shown here is derived from an EMBL/GenBank/DDBJ whole genome shotgun (WGS) entry which is preliminary data.</text>
</comment>
<name>A0ABQ3UXX1_9CHLR</name>
<protein>
    <submittedName>
        <fullName evidence="1">Uncharacterized protein</fullName>
    </submittedName>
</protein>
<dbReference type="Proteomes" id="UP000654345">
    <property type="component" value="Unassembled WGS sequence"/>
</dbReference>
<evidence type="ECO:0000313" key="1">
    <source>
        <dbReference type="EMBL" id="GHO57504.1"/>
    </source>
</evidence>
<accession>A0ABQ3UXX1</accession>
<organism evidence="1 2">
    <name type="scientific">Ktedonobacter robiniae</name>
    <dbReference type="NCBI Taxonomy" id="2778365"/>
    <lineage>
        <taxon>Bacteria</taxon>
        <taxon>Bacillati</taxon>
        <taxon>Chloroflexota</taxon>
        <taxon>Ktedonobacteria</taxon>
        <taxon>Ktedonobacterales</taxon>
        <taxon>Ktedonobacteraceae</taxon>
        <taxon>Ktedonobacter</taxon>
    </lineage>
</organism>
<sequence>MRSDEPTIAVCGTMRAILVGVEEKAAGMKEGAHSKTDLDVVLLQEGD</sequence>
<gene>
    <name evidence="1" type="ORF">KSB_59790</name>
</gene>
<dbReference type="EMBL" id="BNJG01000002">
    <property type="protein sequence ID" value="GHO57504.1"/>
    <property type="molecule type" value="Genomic_DNA"/>
</dbReference>
<keyword evidence="2" id="KW-1185">Reference proteome</keyword>
<proteinExistence type="predicted"/>
<dbReference type="RefSeq" id="WP_236038464.1">
    <property type="nucleotide sequence ID" value="NZ_BNJG01000002.1"/>
</dbReference>
<evidence type="ECO:0000313" key="2">
    <source>
        <dbReference type="Proteomes" id="UP000654345"/>
    </source>
</evidence>
<reference evidence="1 2" key="1">
    <citation type="journal article" date="2021" name="Int. J. Syst. Evol. Microbiol.">
        <title>Reticulibacter mediterranei gen. nov., sp. nov., within the new family Reticulibacteraceae fam. nov., and Ktedonospora formicarum gen. nov., sp. nov., Ktedonobacter robiniae sp. nov., Dictyobacter formicarum sp. nov. and Dictyobacter arantiisoli sp. nov., belonging to the class Ktedonobacteria.</title>
        <authorList>
            <person name="Yabe S."/>
            <person name="Zheng Y."/>
            <person name="Wang C.M."/>
            <person name="Sakai Y."/>
            <person name="Abe K."/>
            <person name="Yokota A."/>
            <person name="Donadio S."/>
            <person name="Cavaletti L."/>
            <person name="Monciardini P."/>
        </authorList>
    </citation>
    <scope>NUCLEOTIDE SEQUENCE [LARGE SCALE GENOMIC DNA]</scope>
    <source>
        <strain evidence="1 2">SOSP1-30</strain>
    </source>
</reference>